<evidence type="ECO:0000256" key="6">
    <source>
        <dbReference type="ARBA" id="ARBA00023014"/>
    </source>
</evidence>
<dbReference type="RefSeq" id="WP_386771850.1">
    <property type="nucleotide sequence ID" value="NZ_JBHRUG010000009.1"/>
</dbReference>
<dbReference type="InterPro" id="IPR005122">
    <property type="entry name" value="Uracil-DNA_glycosylase-like"/>
</dbReference>
<keyword evidence="3" id="KW-0227">DNA damage</keyword>
<dbReference type="Gene3D" id="3.40.470.10">
    <property type="entry name" value="Uracil-DNA glycosylase-like domain"/>
    <property type="match status" value="1"/>
</dbReference>
<dbReference type="InterPro" id="IPR036895">
    <property type="entry name" value="Uracil-DNA_glycosylase-like_sf"/>
</dbReference>
<evidence type="ECO:0000256" key="3">
    <source>
        <dbReference type="ARBA" id="ARBA00022763"/>
    </source>
</evidence>
<protein>
    <submittedName>
        <fullName evidence="9">Uracil-DNA glycosylase family protein</fullName>
    </submittedName>
</protein>
<comment type="caution">
    <text evidence="9">The sequence shown here is derived from an EMBL/GenBank/DDBJ whole genome shotgun (WGS) entry which is preliminary data.</text>
</comment>
<dbReference type="Pfam" id="PF03167">
    <property type="entry name" value="UDG"/>
    <property type="match status" value="1"/>
</dbReference>
<dbReference type="InterPro" id="IPR051536">
    <property type="entry name" value="UDG_Type-4/5"/>
</dbReference>
<keyword evidence="1" id="KW-0004">4Fe-4S</keyword>
<dbReference type="PANTHER" id="PTHR33693:SF1">
    <property type="entry name" value="TYPE-4 URACIL-DNA GLYCOSYLASE"/>
    <property type="match status" value="1"/>
</dbReference>
<evidence type="ECO:0000256" key="4">
    <source>
        <dbReference type="ARBA" id="ARBA00022801"/>
    </source>
</evidence>
<organism evidence="9 10">
    <name type="scientific">Litchfieldella rifensis</name>
    <dbReference type="NCBI Taxonomy" id="762643"/>
    <lineage>
        <taxon>Bacteria</taxon>
        <taxon>Pseudomonadati</taxon>
        <taxon>Pseudomonadota</taxon>
        <taxon>Gammaproteobacteria</taxon>
        <taxon>Oceanospirillales</taxon>
        <taxon>Halomonadaceae</taxon>
        <taxon>Litchfieldella</taxon>
    </lineage>
</organism>
<evidence type="ECO:0000313" key="9">
    <source>
        <dbReference type="EMBL" id="MFC3282775.1"/>
    </source>
</evidence>
<keyword evidence="4" id="KW-0378">Hydrolase</keyword>
<name>A0ABV7LM17_9GAMM</name>
<evidence type="ECO:0000256" key="5">
    <source>
        <dbReference type="ARBA" id="ARBA00023004"/>
    </source>
</evidence>
<evidence type="ECO:0000256" key="7">
    <source>
        <dbReference type="ARBA" id="ARBA00023204"/>
    </source>
</evidence>
<keyword evidence="6" id="KW-0411">Iron-sulfur</keyword>
<proteinExistence type="predicted"/>
<evidence type="ECO:0000256" key="1">
    <source>
        <dbReference type="ARBA" id="ARBA00022485"/>
    </source>
</evidence>
<keyword evidence="7" id="KW-0234">DNA repair</keyword>
<dbReference type="Proteomes" id="UP001595579">
    <property type="component" value="Unassembled WGS sequence"/>
</dbReference>
<keyword evidence="10" id="KW-1185">Reference proteome</keyword>
<dbReference type="EMBL" id="JBHRUG010000009">
    <property type="protein sequence ID" value="MFC3282775.1"/>
    <property type="molecule type" value="Genomic_DNA"/>
</dbReference>
<feature type="domain" description="Uracil-DNA glycosylase-like" evidence="8">
    <location>
        <begin position="39"/>
        <end position="221"/>
    </location>
</feature>
<evidence type="ECO:0000256" key="2">
    <source>
        <dbReference type="ARBA" id="ARBA00022723"/>
    </source>
</evidence>
<keyword evidence="5" id="KW-0408">Iron</keyword>
<accession>A0ABV7LM17</accession>
<evidence type="ECO:0000313" key="10">
    <source>
        <dbReference type="Proteomes" id="UP001595579"/>
    </source>
</evidence>
<sequence length="233" mass="26674">MPLDDTLHEAFRREAKALEGIDLATYRQFDKDPLEPIIGLGPCDAPVGFFGRDPGRREVKWGEPFIGSGGQKVREGLYLAMHGEPLPDFEASREVGRHVFWANSVPYKPVGNKAWSMTTKRRFQPLIAALLVKHWQGREVITLGREAFLWFGINQPREVRQALEDFWRRDDRFDARHTTPLVLEDGREATFRLAPLPHPSPLNQAWFKRFPELLQARLEQLGVADMLARHSGA</sequence>
<gene>
    <name evidence="9" type="ORF">ACFOEV_04035</name>
</gene>
<keyword evidence="2" id="KW-0479">Metal-binding</keyword>
<evidence type="ECO:0000259" key="8">
    <source>
        <dbReference type="Pfam" id="PF03167"/>
    </source>
</evidence>
<dbReference type="PANTHER" id="PTHR33693">
    <property type="entry name" value="TYPE-5 URACIL-DNA GLYCOSYLASE"/>
    <property type="match status" value="1"/>
</dbReference>
<reference evidence="10" key="1">
    <citation type="journal article" date="2019" name="Int. J. Syst. Evol. Microbiol.">
        <title>The Global Catalogue of Microorganisms (GCM) 10K type strain sequencing project: providing services to taxonomists for standard genome sequencing and annotation.</title>
        <authorList>
            <consortium name="The Broad Institute Genomics Platform"/>
            <consortium name="The Broad Institute Genome Sequencing Center for Infectious Disease"/>
            <person name="Wu L."/>
            <person name="Ma J."/>
        </authorList>
    </citation>
    <scope>NUCLEOTIDE SEQUENCE [LARGE SCALE GENOMIC DNA]</scope>
    <source>
        <strain evidence="10">CECT 7698</strain>
    </source>
</reference>
<dbReference type="SUPFAM" id="SSF52141">
    <property type="entry name" value="Uracil-DNA glycosylase-like"/>
    <property type="match status" value="1"/>
</dbReference>